<dbReference type="FunFam" id="3.20.20.80:FF:000070">
    <property type="entry name" value="GDB1p Glycogen debranching enzyme"/>
    <property type="match status" value="1"/>
</dbReference>
<feature type="domain" description="Glycogen debranching enzyme glucanotransferase" evidence="2">
    <location>
        <begin position="330"/>
        <end position="442"/>
    </location>
</feature>
<protein>
    <recommendedName>
        <fullName evidence="5">Glycogen debranching enzyme</fullName>
    </recommendedName>
</protein>
<dbReference type="Pfam" id="PF14701">
    <property type="entry name" value="hDGE_amylase"/>
    <property type="match status" value="2"/>
</dbReference>
<dbReference type="AlphaFoldDB" id="A0A7R9L4P3"/>
<evidence type="ECO:0000259" key="2">
    <source>
        <dbReference type="Pfam" id="PF14701"/>
    </source>
</evidence>
<dbReference type="InterPro" id="IPR017853">
    <property type="entry name" value="GH"/>
</dbReference>
<organism evidence="3">
    <name type="scientific">Medioppia subpectinata</name>
    <dbReference type="NCBI Taxonomy" id="1979941"/>
    <lineage>
        <taxon>Eukaryota</taxon>
        <taxon>Metazoa</taxon>
        <taxon>Ecdysozoa</taxon>
        <taxon>Arthropoda</taxon>
        <taxon>Chelicerata</taxon>
        <taxon>Arachnida</taxon>
        <taxon>Acari</taxon>
        <taxon>Acariformes</taxon>
        <taxon>Sarcoptiformes</taxon>
        <taxon>Oribatida</taxon>
        <taxon>Brachypylina</taxon>
        <taxon>Oppioidea</taxon>
        <taxon>Oppiidae</taxon>
        <taxon>Medioppia</taxon>
    </lineage>
</organism>
<dbReference type="Proteomes" id="UP000759131">
    <property type="component" value="Unassembled WGS sequence"/>
</dbReference>
<proteinExistence type="predicted"/>
<accession>A0A7R9L4P3</accession>
<dbReference type="PANTHER" id="PTHR10569">
    <property type="entry name" value="GLYCOGEN DEBRANCHING ENZYME"/>
    <property type="match status" value="1"/>
</dbReference>
<dbReference type="OrthoDB" id="10248904at2759"/>
<dbReference type="PANTHER" id="PTHR10569:SF2">
    <property type="entry name" value="GLYCOGEN DEBRANCHING ENZYME"/>
    <property type="match status" value="1"/>
</dbReference>
<dbReference type="Gene3D" id="3.20.20.80">
    <property type="entry name" value="Glycosidases"/>
    <property type="match status" value="1"/>
</dbReference>
<keyword evidence="4" id="KW-1185">Reference proteome</keyword>
<gene>
    <name evidence="3" type="ORF">OSB1V03_LOCUS15255</name>
</gene>
<evidence type="ECO:0000259" key="1">
    <source>
        <dbReference type="Pfam" id="PF14699"/>
    </source>
</evidence>
<dbReference type="EMBL" id="OC870058">
    <property type="protein sequence ID" value="CAD7634861.1"/>
    <property type="molecule type" value="Genomic_DNA"/>
</dbReference>
<sequence length="443" mass="51002">MSSSNRKLVYVLNLEADSDRQSVLYRCNNKDSVQFAYGSSLFGRRIALFTNYCQKSVHFDRYKYHELVFTGQVSTITFETSGSFHFYYKELSADSVCGQFYIVVNPQLRVGSDATESLLDLNAIQCQTVLAKSLATFETWKGKLEVAQKTGYNLIHFTPIQELGASNSSYCLSDQLKVNPIFSAPDKECTFEDISQLIEWMRKEWQILSLTDIVLNHTANESPWLQTHPECAYNCLNSPWLRSAYLLDRILHHLTCDIIADRWTSRGLTTAVNTEDHLNAIRSVLHEEYLPILNIAELYLVDINAIVKQFKEFLKKYLSNEIDFDGNTDQWVDSSAENIRHKLTILNENIKNEINHHLSAAIENVIKSVRYERIDEWGPKQKEVSLKHPLVWQYFTHKGPDLDLIAEQELAFDDNSSQFLMAHNGWVMGDDPLRNFAERGCNV</sequence>
<dbReference type="GO" id="GO:0005980">
    <property type="term" value="P:glycogen catabolic process"/>
    <property type="evidence" value="ECO:0007669"/>
    <property type="project" value="InterPro"/>
</dbReference>
<feature type="domain" description="Eukaryotic glycogen debranching enzyme N-terminal" evidence="1">
    <location>
        <begin position="34"/>
        <end position="110"/>
    </location>
</feature>
<dbReference type="InterPro" id="IPR010401">
    <property type="entry name" value="AGL/Gdb1"/>
</dbReference>
<dbReference type="EMBL" id="CAJPIZ010015483">
    <property type="protein sequence ID" value="CAG2115291.1"/>
    <property type="molecule type" value="Genomic_DNA"/>
</dbReference>
<feature type="domain" description="Glycogen debranching enzyme glucanotransferase" evidence="2">
    <location>
        <begin position="119"/>
        <end position="317"/>
    </location>
</feature>
<dbReference type="InterPro" id="IPR029436">
    <property type="entry name" value="AGL_euk_N"/>
</dbReference>
<evidence type="ECO:0008006" key="5">
    <source>
        <dbReference type="Google" id="ProtNLM"/>
    </source>
</evidence>
<evidence type="ECO:0000313" key="4">
    <source>
        <dbReference type="Proteomes" id="UP000759131"/>
    </source>
</evidence>
<dbReference type="SUPFAM" id="SSF51445">
    <property type="entry name" value="(Trans)glycosidases"/>
    <property type="match status" value="1"/>
</dbReference>
<dbReference type="Pfam" id="PF14699">
    <property type="entry name" value="hGDE_N"/>
    <property type="match status" value="1"/>
</dbReference>
<feature type="non-terminal residue" evidence="3">
    <location>
        <position position="1"/>
    </location>
</feature>
<dbReference type="GO" id="GO:0004134">
    <property type="term" value="F:4-alpha-glucanotransferase activity"/>
    <property type="evidence" value="ECO:0007669"/>
    <property type="project" value="InterPro"/>
</dbReference>
<evidence type="ECO:0000313" key="3">
    <source>
        <dbReference type="EMBL" id="CAD7634861.1"/>
    </source>
</evidence>
<dbReference type="GO" id="GO:0004135">
    <property type="term" value="F:amylo-alpha-1,6-glucosidase activity"/>
    <property type="evidence" value="ECO:0007669"/>
    <property type="project" value="InterPro"/>
</dbReference>
<dbReference type="InterPro" id="IPR032792">
    <property type="entry name" value="AGL_glucanoTrfase"/>
</dbReference>
<name>A0A7R9L4P3_9ACAR</name>
<reference evidence="3" key="1">
    <citation type="submission" date="2020-11" db="EMBL/GenBank/DDBJ databases">
        <authorList>
            <person name="Tran Van P."/>
        </authorList>
    </citation>
    <scope>NUCLEOTIDE SEQUENCE</scope>
</reference>